<feature type="binding site" evidence="2">
    <location>
        <position position="364"/>
    </location>
    <ligand>
        <name>Zn(2+)</name>
        <dbReference type="ChEBI" id="CHEBI:29105"/>
        <note>catalytic</note>
    </ligand>
</feature>
<dbReference type="KEGG" id="cpat:CLPA_c26840"/>
<dbReference type="GeneID" id="93074814"/>
<keyword evidence="2" id="KW-0479">Metal-binding</keyword>
<dbReference type="GO" id="GO:0008270">
    <property type="term" value="F:zinc ion binding"/>
    <property type="evidence" value="ECO:0007669"/>
    <property type="project" value="InterPro"/>
</dbReference>
<dbReference type="RefSeq" id="WP_003442650.1">
    <property type="nucleotide sequence ID" value="NZ_ANZB01000003.1"/>
</dbReference>
<reference evidence="6 7" key="3">
    <citation type="journal article" name="Genome Announc.">
        <title>Improved Draft Genome Sequence of Clostridium pasteurianum Strain ATCC 6013 (DSM 525) Using a Hybrid Next-Generation Sequencing Approach.</title>
        <authorList>
            <person name="Pyne M.E."/>
            <person name="Utturkar S."/>
            <person name="Brown S.D."/>
            <person name="Moo-Young M."/>
            <person name="Chung D.A."/>
            <person name="Chou C.P."/>
        </authorList>
    </citation>
    <scope>NUCLEOTIDE SEQUENCE [LARGE SCALE GENOMIC DNA]</scope>
    <source>
        <strain evidence="6 7">ATCC 6013</strain>
    </source>
</reference>
<dbReference type="KEGG" id="cpae:CPAST_c26840"/>
<dbReference type="PANTHER" id="PTHR45726:SF3">
    <property type="entry name" value="LEUKOTRIENE A-4 HYDROLASE"/>
    <property type="match status" value="1"/>
</dbReference>
<dbReference type="SUPFAM" id="SSF55486">
    <property type="entry name" value="Metalloproteases ('zincins'), catalytic domain"/>
    <property type="match status" value="1"/>
</dbReference>
<keyword evidence="8" id="KW-1185">Reference proteome</keyword>
<feature type="binding site" evidence="2">
    <location>
        <position position="383"/>
    </location>
    <ligand>
        <name>Zn(2+)</name>
        <dbReference type="ChEBI" id="CHEBI:29105"/>
        <note>catalytic</note>
    </ligand>
</feature>
<evidence type="ECO:0000313" key="7">
    <source>
        <dbReference type="Proteomes" id="UP000028042"/>
    </source>
</evidence>
<feature type="active site" description="Proton acceptor" evidence="1">
    <location>
        <position position="361"/>
    </location>
</feature>
<reference evidence="5 8" key="1">
    <citation type="journal article" date="2015" name="Genome Announc.">
        <title>Complete Genome Sequence of the Nitrogen-Fixing and Solvent-Producing Clostridium pasteurianum DSM 525.</title>
        <authorList>
            <person name="Poehlein A."/>
            <person name="Grosse-Honebrink A."/>
            <person name="Zhang Y."/>
            <person name="Minton N.P."/>
            <person name="Daniel R."/>
        </authorList>
    </citation>
    <scope>NUCLEOTIDE SEQUENCE [LARGE SCALE GENOMIC DNA]</scope>
    <source>
        <strain evidence="5">DSM 525</strain>
        <strain evidence="8">DSM 525 / ATCC 6013</strain>
    </source>
</reference>
<accession>A0A0H3J485</accession>
<keyword evidence="3" id="KW-0732">Signal</keyword>
<dbReference type="InterPro" id="IPR014782">
    <property type="entry name" value="Peptidase_M1_dom"/>
</dbReference>
<feature type="chain" id="PRO_5038209363" evidence="3">
    <location>
        <begin position="26"/>
        <end position="505"/>
    </location>
</feature>
<sequence>MLKKLCKIICIVTVIVLLTSSCGRGSESAQTFNPSSPAIKSINSIKPAVESSTKVDFPKNIYKMDVNLDTKSKMLTGEEKLTYINKSKISLKEVYFHIYPNAYREKETTPAQFGFNETFPEGFSEGNMNIKDIYVNGKVSDFEISGKDKTILRVPLKKELKPGSKVNFNLNFTVKVPKGKDRLSYYNSSYNFGNWYPIAAEYDDKGWHLDSYYSMGDPFYSTVSDYKVNITVPKDYVVAATGESAREKLKKGLKTYSFSESNVRDFAFTTSNKFKVKEEKVDGINIKCYSLGTDKELSEQMNYATNSIKIFNRFYGKYPYKTYSVAESSFLTGMEYPGIVFISDNPVYKKGGYYEAIVVHETAHQWWYGVIGDDEVNEAWLDESFACYSENIYNESIKNSREYFLQLKDYYYIYSKNNPDKKVMLKPVQDFKDDMEYSILVYYKGAVMLDDFREKVGNENFFKIIQTYYNRYKYKVTRTEDFIKVSNEITGKDWNEYFNKWLKGE</sequence>
<evidence type="ECO:0000256" key="3">
    <source>
        <dbReference type="SAM" id="SignalP"/>
    </source>
</evidence>
<dbReference type="PROSITE" id="PS51257">
    <property type="entry name" value="PROKAR_LIPOPROTEIN"/>
    <property type="match status" value="1"/>
</dbReference>
<evidence type="ECO:0000256" key="1">
    <source>
        <dbReference type="PIRSR" id="PIRSR634015-1"/>
    </source>
</evidence>
<protein>
    <submittedName>
        <fullName evidence="5">Peptidase MA superfamily</fullName>
    </submittedName>
</protein>
<dbReference type="Proteomes" id="UP000028042">
    <property type="component" value="Unassembled WGS sequence"/>
</dbReference>
<feature type="binding site" evidence="2">
    <location>
        <position position="360"/>
    </location>
    <ligand>
        <name>Zn(2+)</name>
        <dbReference type="ChEBI" id="CHEBI:29105"/>
        <note>catalytic</note>
    </ligand>
</feature>
<dbReference type="PANTHER" id="PTHR45726">
    <property type="entry name" value="LEUKOTRIENE A-4 HYDROLASE"/>
    <property type="match status" value="1"/>
</dbReference>
<dbReference type="Gene3D" id="1.10.390.10">
    <property type="entry name" value="Neutral Protease Domain 2"/>
    <property type="match status" value="1"/>
</dbReference>
<dbReference type="CDD" id="cd09604">
    <property type="entry name" value="M1_APN_like"/>
    <property type="match status" value="1"/>
</dbReference>
<evidence type="ECO:0000313" key="6">
    <source>
        <dbReference type="EMBL" id="KRU11251.1"/>
    </source>
</evidence>
<feature type="signal peptide" evidence="3">
    <location>
        <begin position="1"/>
        <end position="25"/>
    </location>
</feature>
<name>A0A0H3J485_CLOPA</name>
<dbReference type="Gene3D" id="2.60.40.1730">
    <property type="entry name" value="tricorn interacting facor f3 domain"/>
    <property type="match status" value="1"/>
</dbReference>
<dbReference type="InterPro" id="IPR027268">
    <property type="entry name" value="Peptidase_M4/M1_CTD_sf"/>
</dbReference>
<reference evidence="6" key="2">
    <citation type="submission" date="2015-10" db="EMBL/GenBank/DDBJ databases">
        <title>Improved Draft Genome Sequence of Clostridium pasteurianum Strain ATCC 6013 (DSM 525) Using a Hybrid Next-Generation Sequencing Approach.</title>
        <authorList>
            <person name="Pyne M.E."/>
            <person name="Utturkar S.M."/>
            <person name="Brown S.D."/>
            <person name="Moo-Young M."/>
            <person name="Chung D.A."/>
            <person name="Chou P.C."/>
        </authorList>
    </citation>
    <scope>NUCLEOTIDE SEQUENCE</scope>
    <source>
        <strain evidence="6">ATCC 6013</strain>
    </source>
</reference>
<dbReference type="AlphaFoldDB" id="A0A0H3J485"/>
<evidence type="ECO:0000259" key="4">
    <source>
        <dbReference type="Pfam" id="PF01433"/>
    </source>
</evidence>
<dbReference type="PATRIC" id="fig|1262449.3.peg.1129"/>
<proteinExistence type="predicted"/>
<evidence type="ECO:0000256" key="2">
    <source>
        <dbReference type="PIRSR" id="PIRSR634015-3"/>
    </source>
</evidence>
<evidence type="ECO:0000313" key="8">
    <source>
        <dbReference type="Proteomes" id="UP000030905"/>
    </source>
</evidence>
<dbReference type="EMBL" id="JPGY02000001">
    <property type="protein sequence ID" value="KRU11251.1"/>
    <property type="molecule type" value="Genomic_DNA"/>
</dbReference>
<gene>
    <name evidence="5" type="ORF">CLPA_c26840</name>
    <name evidence="6" type="ORF">CP6013_00498</name>
</gene>
<organism evidence="5 8">
    <name type="scientific">Clostridium pasteurianum DSM 525 = ATCC 6013</name>
    <dbReference type="NCBI Taxonomy" id="1262449"/>
    <lineage>
        <taxon>Bacteria</taxon>
        <taxon>Bacillati</taxon>
        <taxon>Bacillota</taxon>
        <taxon>Clostridia</taxon>
        <taxon>Eubacteriales</taxon>
        <taxon>Clostridiaceae</taxon>
        <taxon>Clostridium</taxon>
    </lineage>
</organism>
<feature type="domain" description="Peptidase M1 membrane alanine aminopeptidase" evidence="4">
    <location>
        <begin position="301"/>
        <end position="501"/>
    </location>
</feature>
<dbReference type="Pfam" id="PF01433">
    <property type="entry name" value="Peptidase_M1"/>
    <property type="match status" value="1"/>
</dbReference>
<dbReference type="eggNOG" id="COG0308">
    <property type="taxonomic scope" value="Bacteria"/>
</dbReference>
<evidence type="ECO:0000313" key="5">
    <source>
        <dbReference type="EMBL" id="AJA52739.1"/>
    </source>
</evidence>
<feature type="active site" description="Proton donor" evidence="1">
    <location>
        <position position="442"/>
    </location>
</feature>
<dbReference type="Proteomes" id="UP000030905">
    <property type="component" value="Chromosome"/>
</dbReference>
<dbReference type="InterPro" id="IPR034015">
    <property type="entry name" value="M1_LTA4H"/>
</dbReference>
<comment type="cofactor">
    <cofactor evidence="2">
        <name>Zn(2+)</name>
        <dbReference type="ChEBI" id="CHEBI:29105"/>
    </cofactor>
    <text evidence="2">Binds 1 zinc ion per subunit.</text>
</comment>
<keyword evidence="2" id="KW-0862">Zinc</keyword>
<dbReference type="EMBL" id="CP009268">
    <property type="protein sequence ID" value="AJA52739.1"/>
    <property type="molecule type" value="Genomic_DNA"/>
</dbReference>
<dbReference type="InterPro" id="IPR042097">
    <property type="entry name" value="Aminopeptidase_N-like_N_sf"/>
</dbReference>
<dbReference type="GO" id="GO:0008237">
    <property type="term" value="F:metallopeptidase activity"/>
    <property type="evidence" value="ECO:0007669"/>
    <property type="project" value="InterPro"/>
</dbReference>